<comment type="subcellular location">
    <subcellularLocation>
        <location evidence="1">Secreted</location>
        <location evidence="1">Extracellular space</location>
        <location evidence="1">Extracellular matrix</location>
    </subcellularLocation>
</comment>
<evidence type="ECO:0000256" key="4">
    <source>
        <dbReference type="ARBA" id="ARBA00022448"/>
    </source>
</evidence>
<dbReference type="Pfam" id="PF01442">
    <property type="entry name" value="Apolipoprotein"/>
    <property type="match status" value="1"/>
</dbReference>
<comment type="subunit">
    <text evidence="3">Homotetramer.</text>
</comment>
<dbReference type="FunFam" id="1.20.120.20:FF:000010">
    <property type="entry name" value="Apolipoprotein E"/>
    <property type="match status" value="1"/>
</dbReference>
<keyword evidence="9" id="KW-0445">Lipid transport</keyword>
<organism evidence="14 15">
    <name type="scientific">Coregonus suidteri</name>
    <dbReference type="NCBI Taxonomy" id="861788"/>
    <lineage>
        <taxon>Eukaryota</taxon>
        <taxon>Metazoa</taxon>
        <taxon>Chordata</taxon>
        <taxon>Craniata</taxon>
        <taxon>Vertebrata</taxon>
        <taxon>Euteleostomi</taxon>
        <taxon>Actinopterygii</taxon>
        <taxon>Neopterygii</taxon>
        <taxon>Teleostei</taxon>
        <taxon>Protacanthopterygii</taxon>
        <taxon>Salmoniformes</taxon>
        <taxon>Salmonidae</taxon>
        <taxon>Coregoninae</taxon>
        <taxon>Coregonus</taxon>
    </lineage>
</organism>
<gene>
    <name evidence="14" type="ORF">J4Q44_G00058530</name>
</gene>
<dbReference type="EMBL" id="JAGTTL010000004">
    <property type="protein sequence ID" value="KAK6323514.1"/>
    <property type="molecule type" value="Genomic_DNA"/>
</dbReference>
<dbReference type="GO" id="GO:0034364">
    <property type="term" value="C:high-density lipoprotein particle"/>
    <property type="evidence" value="ECO:0007669"/>
    <property type="project" value="TreeGrafter"/>
</dbReference>
<dbReference type="AlphaFoldDB" id="A0AAN8M6S4"/>
<keyword evidence="13" id="KW-0812">Transmembrane</keyword>
<dbReference type="GO" id="GO:0033700">
    <property type="term" value="P:phospholipid efflux"/>
    <property type="evidence" value="ECO:0007669"/>
    <property type="project" value="TreeGrafter"/>
</dbReference>
<feature type="transmembrane region" description="Helical" evidence="13">
    <location>
        <begin position="12"/>
        <end position="34"/>
    </location>
</feature>
<keyword evidence="15" id="KW-1185">Reference proteome</keyword>
<dbReference type="Proteomes" id="UP001356427">
    <property type="component" value="Unassembled WGS sequence"/>
</dbReference>
<evidence type="ECO:0000256" key="12">
    <source>
        <dbReference type="SAM" id="Coils"/>
    </source>
</evidence>
<dbReference type="GO" id="GO:0042627">
    <property type="term" value="C:chylomicron"/>
    <property type="evidence" value="ECO:0007669"/>
    <property type="project" value="TreeGrafter"/>
</dbReference>
<keyword evidence="4" id="KW-0813">Transport</keyword>
<dbReference type="GO" id="GO:0008203">
    <property type="term" value="P:cholesterol metabolic process"/>
    <property type="evidence" value="ECO:0007669"/>
    <property type="project" value="TreeGrafter"/>
</dbReference>
<comment type="similarity">
    <text evidence="2">Belongs to the apolipoprotein A1/A4/E family.</text>
</comment>
<evidence type="ECO:0000256" key="13">
    <source>
        <dbReference type="SAM" id="Phobius"/>
    </source>
</evidence>
<dbReference type="GO" id="GO:0042157">
    <property type="term" value="P:lipoprotein metabolic process"/>
    <property type="evidence" value="ECO:0007669"/>
    <property type="project" value="InterPro"/>
</dbReference>
<evidence type="ECO:0000256" key="9">
    <source>
        <dbReference type="ARBA" id="ARBA00023055"/>
    </source>
</evidence>
<dbReference type="PANTHER" id="PTHR18976:SF2">
    <property type="entry name" value="APOLIPOPROTEIN E"/>
    <property type="match status" value="1"/>
</dbReference>
<keyword evidence="13" id="KW-1133">Transmembrane helix</keyword>
<sequence>MSWLTVPQSLNYSPLAVAGSTMLVVFVLVLAVIWRSKIGHSPCIYGIASEQSKLYKYSVNVCQCLLTVSSPQRISNQITMKAVAVILALAVLSGCHAWVLPMQDEPQTPWEKTIDQFKDYITDLNSKADEKVKNIRASQLSRELDTLITDTMSELNMYSDDMKTKLGPLAKDAAERLGKDMQLLLNKLQAHMTEAKDRTTVYTQELQTMLEQNANDVRNRVNTYSRKLNKRLSKDTQEISSKVTTYFEELQSRTTSRVESVRDRFQPYYVQIRERAVDKMTTLSKLLTTQAEKVKDKLESRAEEVREQLEKTTENLRTTLEGKMEELRTWFNPYGLKIRDQAKAIMETM</sequence>
<evidence type="ECO:0000313" key="14">
    <source>
        <dbReference type="EMBL" id="KAK6323514.1"/>
    </source>
</evidence>
<dbReference type="SUPFAM" id="SSF58113">
    <property type="entry name" value="Apolipoprotein A-I"/>
    <property type="match status" value="1"/>
</dbReference>
<evidence type="ECO:0000256" key="10">
    <source>
        <dbReference type="ARBA" id="ARBA00023121"/>
    </source>
</evidence>
<keyword evidence="10" id="KW-0446">Lipid-binding</keyword>
<keyword evidence="7" id="KW-0732">Signal</keyword>
<dbReference type="PANTHER" id="PTHR18976">
    <property type="entry name" value="APOLIPOPROTEIN"/>
    <property type="match status" value="1"/>
</dbReference>
<dbReference type="GO" id="GO:0034361">
    <property type="term" value="C:very-low-density lipoprotein particle"/>
    <property type="evidence" value="ECO:0007669"/>
    <property type="project" value="TreeGrafter"/>
</dbReference>
<dbReference type="GO" id="GO:0033344">
    <property type="term" value="P:cholesterol efflux"/>
    <property type="evidence" value="ECO:0007669"/>
    <property type="project" value="TreeGrafter"/>
</dbReference>
<comment type="caution">
    <text evidence="14">The sequence shown here is derived from an EMBL/GenBank/DDBJ whole genome shotgun (WGS) entry which is preliminary data.</text>
</comment>
<keyword evidence="5" id="KW-0964">Secreted</keyword>
<evidence type="ECO:0000256" key="1">
    <source>
        <dbReference type="ARBA" id="ARBA00004498"/>
    </source>
</evidence>
<dbReference type="InterPro" id="IPR000074">
    <property type="entry name" value="ApoA_E"/>
</dbReference>
<feature type="transmembrane region" description="Helical" evidence="13">
    <location>
        <begin position="82"/>
        <end position="100"/>
    </location>
</feature>
<dbReference type="GO" id="GO:0005543">
    <property type="term" value="F:phospholipid binding"/>
    <property type="evidence" value="ECO:0007669"/>
    <property type="project" value="TreeGrafter"/>
</dbReference>
<dbReference type="GO" id="GO:0120020">
    <property type="term" value="F:cholesterol transfer activity"/>
    <property type="evidence" value="ECO:0007669"/>
    <property type="project" value="TreeGrafter"/>
</dbReference>
<evidence type="ECO:0000256" key="11">
    <source>
        <dbReference type="ARBA" id="ARBA00056320"/>
    </source>
</evidence>
<evidence type="ECO:0000256" key="3">
    <source>
        <dbReference type="ARBA" id="ARBA00011881"/>
    </source>
</evidence>
<protein>
    <recommendedName>
        <fullName evidence="16">Apolipoprotein Eb</fullName>
    </recommendedName>
</protein>
<dbReference type="GO" id="GO:0055090">
    <property type="term" value="P:acylglycerol homeostasis"/>
    <property type="evidence" value="ECO:0007669"/>
    <property type="project" value="TreeGrafter"/>
</dbReference>
<keyword evidence="12" id="KW-0175">Coiled coil</keyword>
<evidence type="ECO:0000313" key="15">
    <source>
        <dbReference type="Proteomes" id="UP001356427"/>
    </source>
</evidence>
<dbReference type="GO" id="GO:0060228">
    <property type="term" value="F:phosphatidylcholine-sterol O-acyltransferase activator activity"/>
    <property type="evidence" value="ECO:0007669"/>
    <property type="project" value="TreeGrafter"/>
</dbReference>
<dbReference type="GO" id="GO:1903561">
    <property type="term" value="C:extracellular vesicle"/>
    <property type="evidence" value="ECO:0007669"/>
    <property type="project" value="TreeGrafter"/>
</dbReference>
<evidence type="ECO:0000256" key="8">
    <source>
        <dbReference type="ARBA" id="ARBA00022737"/>
    </source>
</evidence>
<feature type="coiled-coil region" evidence="12">
    <location>
        <begin position="288"/>
        <end position="326"/>
    </location>
</feature>
<name>A0AAN8M6S4_9TELE</name>
<comment type="function">
    <text evidence="11">APOE is an apolipoprotein, a protein associating with lipid particles, that mainly functions in lipoprotein-mediated lipid transport between organs via the plasma and interstitial fluids. APOE is a core component of plasma lipoproteins and is involved in their production, conversion and clearance. Apolipoproteins are amphipathic molecules that interact both with lipids of the lipoprotein particle core and the aqueous environment of the plasma.</text>
</comment>
<reference evidence="14 15" key="1">
    <citation type="submission" date="2021-04" db="EMBL/GenBank/DDBJ databases">
        <authorList>
            <person name="De Guttry C."/>
            <person name="Zahm M."/>
            <person name="Klopp C."/>
            <person name="Cabau C."/>
            <person name="Louis A."/>
            <person name="Berthelot C."/>
            <person name="Parey E."/>
            <person name="Roest Crollius H."/>
            <person name="Montfort J."/>
            <person name="Robinson-Rechavi M."/>
            <person name="Bucao C."/>
            <person name="Bouchez O."/>
            <person name="Gislard M."/>
            <person name="Lluch J."/>
            <person name="Milhes M."/>
            <person name="Lampietro C."/>
            <person name="Lopez Roques C."/>
            <person name="Donnadieu C."/>
            <person name="Braasch I."/>
            <person name="Desvignes T."/>
            <person name="Postlethwait J."/>
            <person name="Bobe J."/>
            <person name="Wedekind C."/>
            <person name="Guiguen Y."/>
        </authorList>
    </citation>
    <scope>NUCLEOTIDE SEQUENCE [LARGE SCALE GENOMIC DNA]</scope>
    <source>
        <strain evidence="14">Cs_M1</strain>
        <tissue evidence="14">Blood</tissue>
    </source>
</reference>
<evidence type="ECO:0000256" key="2">
    <source>
        <dbReference type="ARBA" id="ARBA00008788"/>
    </source>
</evidence>
<evidence type="ECO:0000256" key="5">
    <source>
        <dbReference type="ARBA" id="ARBA00022525"/>
    </source>
</evidence>
<dbReference type="GO" id="GO:0034362">
    <property type="term" value="C:low-density lipoprotein particle"/>
    <property type="evidence" value="ECO:0007669"/>
    <property type="project" value="TreeGrafter"/>
</dbReference>
<evidence type="ECO:0000256" key="6">
    <source>
        <dbReference type="ARBA" id="ARBA00022530"/>
    </source>
</evidence>
<proteinExistence type="inferred from homology"/>
<accession>A0AAN8M6S4</accession>
<keyword evidence="6" id="KW-0272">Extracellular matrix</keyword>
<keyword evidence="8" id="KW-0677">Repeat</keyword>
<dbReference type="InterPro" id="IPR050163">
    <property type="entry name" value="Apolipoprotein_A1/A4/E"/>
</dbReference>
<dbReference type="Gene3D" id="1.20.120.20">
    <property type="entry name" value="Apolipoprotein"/>
    <property type="match status" value="2"/>
</dbReference>
<evidence type="ECO:0000256" key="7">
    <source>
        <dbReference type="ARBA" id="ARBA00022729"/>
    </source>
</evidence>
<keyword evidence="13" id="KW-0472">Membrane</keyword>
<evidence type="ECO:0008006" key="16">
    <source>
        <dbReference type="Google" id="ProtNLM"/>
    </source>
</evidence>